<reference evidence="3" key="2">
    <citation type="submission" date="2013-07" db="EMBL/GenBank/DDBJ databases">
        <authorList>
            <consortium name="The Broad Institute Genome Sequencing Platform"/>
            <person name="Cuomo C."/>
            <person name="Litvintseva A."/>
            <person name="Chen Y."/>
            <person name="Heitman J."/>
            <person name="Sun S."/>
            <person name="Springer D."/>
            <person name="Dromer F."/>
            <person name="Young S.K."/>
            <person name="Zeng Q."/>
            <person name="Gargeya S."/>
            <person name="Fitzgerald M."/>
            <person name="Abouelleil A."/>
            <person name="Alvarado L."/>
            <person name="Berlin A.M."/>
            <person name="Chapman S.B."/>
            <person name="Dewar J."/>
            <person name="Goldberg J."/>
            <person name="Griggs A."/>
            <person name="Gujja S."/>
            <person name="Hansen M."/>
            <person name="Howarth C."/>
            <person name="Imamovic A."/>
            <person name="Larimer J."/>
            <person name="McCowan C."/>
            <person name="Murphy C."/>
            <person name="Pearson M."/>
            <person name="Priest M."/>
            <person name="Roberts A."/>
            <person name="Saif S."/>
            <person name="Shea T."/>
            <person name="Sykes S."/>
            <person name="Wortman J."/>
            <person name="Nusbaum C."/>
            <person name="Birren B."/>
        </authorList>
    </citation>
    <scope>NUCLEOTIDE SEQUENCE</scope>
    <source>
        <strain evidence="3">CBS 10117</strain>
    </source>
</reference>
<feature type="region of interest" description="Disordered" evidence="1">
    <location>
        <begin position="582"/>
        <end position="623"/>
    </location>
</feature>
<dbReference type="AlphaFoldDB" id="A0A1A5ZU46"/>
<gene>
    <name evidence="2" type="ORF">I303_08723</name>
    <name evidence="3" type="ORF">I303_106634</name>
</gene>
<evidence type="ECO:0000256" key="1">
    <source>
        <dbReference type="SAM" id="MobiDB-lite"/>
    </source>
</evidence>
<sequence>MLSTGHAKAQKKISGSTRTSNPVAILSCKELNDPMTSSPTPSQSLARGPKWVTQPPSPQPSRRPAGGREETRDTTGSLPKHNERTAKEEEGRKDEQQTETVEMEDGESTGNGEAAEVDELTEDDITIKEEEDSEQDIVSSIKMNNNTQQSTLKTPKSSDSTYIPFNRPQSTPSADVHPTPIPAVETVSTATAPCTIPRDPLSITCLTNVHANKERKIKPMTALSDPTRTGKLAGSVQPNSIAPKDQDSDNPIPAPTAVSDADSLTSSSRSKGQNRIPLPLASSTETLSLPNPRATRPLLVVVEIPTFRQVRKATYKLFYPKSPASPCFIDHGVAAATSEIEVPESENFDIVPGNCLLPMIGNDSSRKRKREKNEEGAIDKATRKRRTVERIAKTEDRGQSIDAHEMLRRARAEIFNPSWLEGKSASSNGEKRVRAETLSRCHLFASAYKVLLKSSPNKILRKYAIFVRPEELGKKCKKDGKRVIKIIESSGGTVGKSCRDLSESGKAKIICITPFDDSSCVIKVEDGCLRSRSMDMLEFLRWYDVKYTKCPTIREENPKMSQNSSKSLDSGRNCAQESIAEKTQMPPPISAKHPHGTTAPQLKQAKSHRKSKGQQSSTNAARAQITVEAVSPSSGLLERAQPSAGVDGRWGREHVGRYIGSLFKNATGDMITKKWFDQYRTKLLRNYSAKQGVVRASAKQSNDEMYESYRKKCFTKAFSELIKWTGETDVLRDHAVWDLNAKQLLKLKRNSDICGIVNNAGGETENSSKMVTKPIWIHLISRKDATEKPRDNPDGRTVRQYTDLQFYKYLYRLYKRSPAMPDEIFMHLP</sequence>
<dbReference type="EMBL" id="KI894038">
    <property type="protein sequence ID" value="OBR81336.1"/>
    <property type="molecule type" value="Genomic_DNA"/>
</dbReference>
<feature type="region of interest" description="Disordered" evidence="1">
    <location>
        <begin position="1"/>
        <end position="180"/>
    </location>
</feature>
<dbReference type="GeneID" id="28972422"/>
<feature type="region of interest" description="Disordered" evidence="1">
    <location>
        <begin position="556"/>
        <end position="575"/>
    </location>
</feature>
<feature type="compositionally biased region" description="Polar residues" evidence="1">
    <location>
        <begin position="559"/>
        <end position="575"/>
    </location>
</feature>
<feature type="compositionally biased region" description="Polar residues" evidence="1">
    <location>
        <begin position="136"/>
        <end position="173"/>
    </location>
</feature>
<keyword evidence="4" id="KW-1185">Reference proteome</keyword>
<dbReference type="Proteomes" id="UP000078595">
    <property type="component" value="Chromosome 8"/>
</dbReference>
<evidence type="ECO:0000313" key="2">
    <source>
        <dbReference type="EMBL" id="OBR81336.1"/>
    </source>
</evidence>
<feature type="compositionally biased region" description="Acidic residues" evidence="1">
    <location>
        <begin position="115"/>
        <end position="135"/>
    </location>
</feature>
<reference evidence="3" key="3">
    <citation type="submission" date="2024-02" db="EMBL/GenBank/DDBJ databases">
        <title>Comparative genomics of Cryptococcus and Kwoniella reveals pathogenesis evolution and contrasting modes of karyotype evolution via chromosome fusion or intercentromeric recombination.</title>
        <authorList>
            <person name="Coelho M.A."/>
            <person name="David-Palma M."/>
            <person name="Shea T."/>
            <person name="Bowers K."/>
            <person name="McGinley-Smith S."/>
            <person name="Mohammad A.W."/>
            <person name="Gnirke A."/>
            <person name="Yurkov A.M."/>
            <person name="Nowrousian M."/>
            <person name="Sun S."/>
            <person name="Cuomo C.A."/>
            <person name="Heitman J."/>
        </authorList>
    </citation>
    <scope>NUCLEOTIDE SEQUENCE</scope>
    <source>
        <strain evidence="3">CBS 10117</strain>
    </source>
</reference>
<proteinExistence type="predicted"/>
<organism evidence="2">
    <name type="scientific">Kwoniella dejecticola CBS 10117</name>
    <dbReference type="NCBI Taxonomy" id="1296121"/>
    <lineage>
        <taxon>Eukaryota</taxon>
        <taxon>Fungi</taxon>
        <taxon>Dikarya</taxon>
        <taxon>Basidiomycota</taxon>
        <taxon>Agaricomycotina</taxon>
        <taxon>Tremellomycetes</taxon>
        <taxon>Tremellales</taxon>
        <taxon>Cryptococcaceae</taxon>
        <taxon>Kwoniella</taxon>
    </lineage>
</organism>
<dbReference type="OrthoDB" id="10652785at2759"/>
<feature type="compositionally biased region" description="Polar residues" evidence="1">
    <location>
        <begin position="34"/>
        <end position="45"/>
    </location>
</feature>
<dbReference type="KEGG" id="kdj:28972422"/>
<feature type="compositionally biased region" description="Basic and acidic residues" evidence="1">
    <location>
        <begin position="80"/>
        <end position="96"/>
    </location>
</feature>
<dbReference type="EMBL" id="CP144537">
    <property type="protein sequence ID" value="WWC64028.1"/>
    <property type="molecule type" value="Genomic_DNA"/>
</dbReference>
<name>A0A1A5ZU46_9TREE</name>
<evidence type="ECO:0000313" key="4">
    <source>
        <dbReference type="Proteomes" id="UP000078595"/>
    </source>
</evidence>
<feature type="region of interest" description="Disordered" evidence="1">
    <location>
        <begin position="217"/>
        <end position="291"/>
    </location>
</feature>
<feature type="compositionally biased region" description="Low complexity" evidence="1">
    <location>
        <begin position="256"/>
        <end position="270"/>
    </location>
</feature>
<accession>A0A1A5ZU46</accession>
<protein>
    <submittedName>
        <fullName evidence="2">Uncharacterized protein</fullName>
    </submittedName>
</protein>
<feature type="compositionally biased region" description="Polar residues" evidence="1">
    <location>
        <begin position="13"/>
        <end position="22"/>
    </location>
</feature>
<feature type="region of interest" description="Disordered" evidence="1">
    <location>
        <begin position="361"/>
        <end position="384"/>
    </location>
</feature>
<feature type="compositionally biased region" description="Basic and acidic residues" evidence="1">
    <location>
        <begin position="371"/>
        <end position="381"/>
    </location>
</feature>
<reference evidence="2" key="1">
    <citation type="submission" date="2013-07" db="EMBL/GenBank/DDBJ databases">
        <title>The Genome Sequence of Cryptococcus dejecticola CBS10117.</title>
        <authorList>
            <consortium name="The Broad Institute Genome Sequencing Platform"/>
            <person name="Cuomo C."/>
            <person name="Litvintseva A."/>
            <person name="Chen Y."/>
            <person name="Heitman J."/>
            <person name="Sun S."/>
            <person name="Springer D."/>
            <person name="Dromer F."/>
            <person name="Young S.K."/>
            <person name="Zeng Q."/>
            <person name="Gargeya S."/>
            <person name="Fitzgerald M."/>
            <person name="Abouelleil A."/>
            <person name="Alvarado L."/>
            <person name="Berlin A.M."/>
            <person name="Chapman S.B."/>
            <person name="Dewar J."/>
            <person name="Goldberg J."/>
            <person name="Griggs A."/>
            <person name="Gujja S."/>
            <person name="Hansen M."/>
            <person name="Howarth C."/>
            <person name="Imamovic A."/>
            <person name="Larimer J."/>
            <person name="McCowan C."/>
            <person name="Murphy C."/>
            <person name="Pearson M."/>
            <person name="Priest M."/>
            <person name="Roberts A."/>
            <person name="Saif S."/>
            <person name="Shea T."/>
            <person name="Sykes S."/>
            <person name="Wortman J."/>
            <person name="Nusbaum C."/>
            <person name="Birren B."/>
        </authorList>
    </citation>
    <scope>NUCLEOTIDE SEQUENCE [LARGE SCALE GENOMIC DNA]</scope>
    <source>
        <strain evidence="2">CBS 10117</strain>
    </source>
</reference>
<dbReference type="RefSeq" id="XP_018259178.1">
    <property type="nucleotide sequence ID" value="XM_018411977.1"/>
</dbReference>
<dbReference type="VEuPathDB" id="FungiDB:I303_08723"/>
<evidence type="ECO:0000313" key="3">
    <source>
        <dbReference type="EMBL" id="WWC64028.1"/>
    </source>
</evidence>